<proteinExistence type="predicted"/>
<dbReference type="Proteomes" id="UP001259832">
    <property type="component" value="Unassembled WGS sequence"/>
</dbReference>
<dbReference type="AlphaFoldDB" id="A0AAD9G3B5"/>
<accession>A0AAD9G3B5</accession>
<sequence length="970" mass="109030">MAYDLSGVQSTSTTPSVLQRHAEQRKRLVNEYFERTKLLQVIEDFMANLATSYKTQLRLPANPYPELLKTVRMHEVRQAFILHGNCTTSSLVLTILNGQISIPAQFQVCSVENEQFALPVWGMKSFLEQLTGANVYSLLELVKSVFQGLVIYKEFRDDDCLATGYGVLVGNSTLGSQVQSPLPCFLEFEVHVCVSGEHLEKAMAVFARFLMKQLHEAVNATTEFASLPPDQVLNYSGCVACDGIAIAPMSALEYEEPVVWSIDRVKESRVAFINAVKTALVSNSLISLKRFDSTQVPDSDSIVLCEVDQTFYFHFKGSKTNTRRSFLSGSQALSTGIFFHSQGALDIVDGFRIETQAIFKEEETKQQTQTKKKIAAPIVESAAAHRTKPRTGFVEVLHGTLDKLRQIGLSSEKFRHQANCLVCCFAYGLGLLVAAHQILQDILLRGKLSTSMAILVQARFKSLATQMKRFMEEMKESPSTSVVFPVWSLVYQLYSDAKTAFAVEDEWEISDFVEALERVTELLLSVIRTILDDFLRLVETAEVVSTISHSHCTTLDGIDVIRAIEVAVEERKYPPSIVSEAVFAQAIMDSWLDVALESAVMNTIAIHLPPNPFIDMSTTLQVFALRQLVWRHELSILPTPKSRKLPIGLLELVLMEDTGVCSVNPRLFQLASCDQLTQMHRWLTDQQIFYEGAYKPSKSSYSVAIIPMLFLFHPLLLAKDNWNDTDNISLLDEIDTMEHYVVVGKDLAQAREFFMDAVHRDLRRIITTCGSSPSTNCWVVRAKALVIDPQGQSVAEFSFTSHTPDDILAGIVEESTRPQITLKVVIEIAEVRTSGDNGRLKIHNISKIYAFHHQSTEKTASGTSIQLSRLMSFQVFQYGVFLSKENALLCLNNMEFGPKFAGINRNTWTPYASEALRYDDRFLIYELDVVENTSRCLYPRHCELTNRLIVHSSICQLYSLVIFTALGRLH</sequence>
<keyword evidence="3" id="KW-1185">Reference proteome</keyword>
<name>A0AAD9G3B5_9STRA</name>
<comment type="caution">
    <text evidence="2">The sequence shown here is derived from an EMBL/GenBank/DDBJ whole genome shotgun (WGS) entry which is preliminary data.</text>
</comment>
<organism evidence="2 3">
    <name type="scientific">Phytophthora citrophthora</name>
    <dbReference type="NCBI Taxonomy" id="4793"/>
    <lineage>
        <taxon>Eukaryota</taxon>
        <taxon>Sar</taxon>
        <taxon>Stramenopiles</taxon>
        <taxon>Oomycota</taxon>
        <taxon>Peronosporomycetes</taxon>
        <taxon>Peronosporales</taxon>
        <taxon>Peronosporaceae</taxon>
        <taxon>Phytophthora</taxon>
    </lineage>
</organism>
<evidence type="ECO:0000313" key="2">
    <source>
        <dbReference type="EMBL" id="KAK1930657.1"/>
    </source>
</evidence>
<reference evidence="2" key="1">
    <citation type="submission" date="2023-08" db="EMBL/GenBank/DDBJ databases">
        <title>Reference Genome Resource for the Citrus Pathogen Phytophthora citrophthora.</title>
        <authorList>
            <person name="Moller H."/>
            <person name="Coetzee B."/>
            <person name="Rose L.J."/>
            <person name="Van Niekerk J.M."/>
        </authorList>
    </citation>
    <scope>NUCLEOTIDE SEQUENCE</scope>
    <source>
        <strain evidence="2">STE-U-9442</strain>
    </source>
</reference>
<feature type="compositionally biased region" description="Polar residues" evidence="1">
    <location>
        <begin position="7"/>
        <end position="17"/>
    </location>
</feature>
<feature type="region of interest" description="Disordered" evidence="1">
    <location>
        <begin position="1"/>
        <end position="20"/>
    </location>
</feature>
<evidence type="ECO:0000256" key="1">
    <source>
        <dbReference type="SAM" id="MobiDB-lite"/>
    </source>
</evidence>
<gene>
    <name evidence="2" type="ORF">P3T76_013978</name>
</gene>
<evidence type="ECO:0000313" key="3">
    <source>
        <dbReference type="Proteomes" id="UP001259832"/>
    </source>
</evidence>
<dbReference type="EMBL" id="JASMQC010000038">
    <property type="protein sequence ID" value="KAK1930657.1"/>
    <property type="molecule type" value="Genomic_DNA"/>
</dbReference>
<protein>
    <submittedName>
        <fullName evidence="2">Uncharacterized protein</fullName>
    </submittedName>
</protein>